<dbReference type="Proteomes" id="UP000054564">
    <property type="component" value="Unassembled WGS sequence"/>
</dbReference>
<keyword evidence="1" id="KW-0732">Signal</keyword>
<name>A0A0L0UQY8_9BASI</name>
<organism evidence="2 3">
    <name type="scientific">Puccinia striiformis f. sp. tritici PST-78</name>
    <dbReference type="NCBI Taxonomy" id="1165861"/>
    <lineage>
        <taxon>Eukaryota</taxon>
        <taxon>Fungi</taxon>
        <taxon>Dikarya</taxon>
        <taxon>Basidiomycota</taxon>
        <taxon>Pucciniomycotina</taxon>
        <taxon>Pucciniomycetes</taxon>
        <taxon>Pucciniales</taxon>
        <taxon>Pucciniaceae</taxon>
        <taxon>Puccinia</taxon>
    </lineage>
</organism>
<sequence>MLRFCRLIALVLLMTSWVAADTYDPKTRTTYFGCHKNVDAVCSDPESTGKLQTLRWAIRLHPGKRDYACPSATHPQCCDKGRYQDIDKVGGVIVKSGAVQYCHAGGQ</sequence>
<evidence type="ECO:0000256" key="1">
    <source>
        <dbReference type="SAM" id="SignalP"/>
    </source>
</evidence>
<feature type="chain" id="PRO_5005549065" description="Hydrophobin" evidence="1">
    <location>
        <begin position="21"/>
        <end position="107"/>
    </location>
</feature>
<gene>
    <name evidence="2" type="ORF">PSTG_17061</name>
</gene>
<protein>
    <recommendedName>
        <fullName evidence="4">Hydrophobin</fullName>
    </recommendedName>
</protein>
<dbReference type="AlphaFoldDB" id="A0A0L0UQY8"/>
<dbReference type="EMBL" id="AJIL01000354">
    <property type="protein sequence ID" value="KNE89487.1"/>
    <property type="molecule type" value="Genomic_DNA"/>
</dbReference>
<reference evidence="3" key="1">
    <citation type="submission" date="2014-03" db="EMBL/GenBank/DDBJ databases">
        <title>The Genome Sequence of Puccinia striiformis f. sp. tritici PST-78.</title>
        <authorList>
            <consortium name="The Broad Institute Genome Sequencing Platform"/>
            <person name="Cuomo C."/>
            <person name="Hulbert S."/>
            <person name="Chen X."/>
            <person name="Walker B."/>
            <person name="Young S.K."/>
            <person name="Zeng Q."/>
            <person name="Gargeya S."/>
            <person name="Fitzgerald M."/>
            <person name="Haas B."/>
            <person name="Abouelleil A."/>
            <person name="Alvarado L."/>
            <person name="Arachchi H.M."/>
            <person name="Berlin A.M."/>
            <person name="Chapman S.B."/>
            <person name="Goldberg J."/>
            <person name="Griggs A."/>
            <person name="Gujja S."/>
            <person name="Hansen M."/>
            <person name="Howarth C."/>
            <person name="Imamovic A."/>
            <person name="Larimer J."/>
            <person name="McCowan C."/>
            <person name="Montmayeur A."/>
            <person name="Murphy C."/>
            <person name="Neiman D."/>
            <person name="Pearson M."/>
            <person name="Priest M."/>
            <person name="Roberts A."/>
            <person name="Saif S."/>
            <person name="Shea T."/>
            <person name="Sisk P."/>
            <person name="Sykes S."/>
            <person name="Wortman J."/>
            <person name="Nusbaum C."/>
            <person name="Birren B."/>
        </authorList>
    </citation>
    <scope>NUCLEOTIDE SEQUENCE [LARGE SCALE GENOMIC DNA]</scope>
    <source>
        <strain evidence="3">race PST-78</strain>
    </source>
</reference>
<keyword evidence="3" id="KW-1185">Reference proteome</keyword>
<evidence type="ECO:0000313" key="3">
    <source>
        <dbReference type="Proteomes" id="UP000054564"/>
    </source>
</evidence>
<dbReference type="OrthoDB" id="10268457at2759"/>
<comment type="caution">
    <text evidence="2">The sequence shown here is derived from an EMBL/GenBank/DDBJ whole genome shotgun (WGS) entry which is preliminary data.</text>
</comment>
<proteinExistence type="predicted"/>
<evidence type="ECO:0008006" key="4">
    <source>
        <dbReference type="Google" id="ProtNLM"/>
    </source>
</evidence>
<accession>A0A0L0UQY8</accession>
<feature type="signal peptide" evidence="1">
    <location>
        <begin position="1"/>
        <end position="20"/>
    </location>
</feature>
<evidence type="ECO:0000313" key="2">
    <source>
        <dbReference type="EMBL" id="KNE89487.1"/>
    </source>
</evidence>